<dbReference type="GeneID" id="80821191"/>
<dbReference type="InterPro" id="IPR051161">
    <property type="entry name" value="Mannose-6P_isomerase_type2"/>
</dbReference>
<dbReference type="InterPro" id="IPR049577">
    <property type="entry name" value="GMPP_N"/>
</dbReference>
<evidence type="ECO:0000256" key="5">
    <source>
        <dbReference type="ARBA" id="ARBA00022741"/>
    </source>
</evidence>
<dbReference type="InterPro" id="IPR054566">
    <property type="entry name" value="ManC/GMP-like_b-helix"/>
</dbReference>
<feature type="domain" description="Mannose-6-phosphate isomerase type II C-terminal" evidence="10">
    <location>
        <begin position="367"/>
        <end position="472"/>
    </location>
</feature>
<dbReference type="InterPro" id="IPR011051">
    <property type="entry name" value="RmlC_Cupin_sf"/>
</dbReference>
<dbReference type="Pfam" id="PF22640">
    <property type="entry name" value="ManC_GMP_beta-helix"/>
    <property type="match status" value="1"/>
</dbReference>
<dbReference type="Gene3D" id="3.90.550.10">
    <property type="entry name" value="Spore Coat Polysaccharide Biosynthesis Protein SpsA, Chain A"/>
    <property type="match status" value="1"/>
</dbReference>
<name>A0A975WFG1_9RHOB</name>
<dbReference type="EC" id="2.7.7.13" evidence="2"/>
<dbReference type="InterPro" id="IPR006375">
    <property type="entry name" value="Man1P_GuaTrfase/Man6P_Isoase"/>
</dbReference>
<accession>A0A975WFG1</accession>
<evidence type="ECO:0000256" key="3">
    <source>
        <dbReference type="ARBA" id="ARBA00022679"/>
    </source>
</evidence>
<evidence type="ECO:0000259" key="11">
    <source>
        <dbReference type="Pfam" id="PF22640"/>
    </source>
</evidence>
<keyword evidence="12" id="KW-0413">Isomerase</keyword>
<gene>
    <name evidence="12" type="ORF">SAMN04487940_13710</name>
</gene>
<comment type="caution">
    <text evidence="12">The sequence shown here is derived from an EMBL/GenBank/DDBJ whole genome shotgun (WGS) entry which is preliminary data.</text>
</comment>
<dbReference type="Pfam" id="PF00483">
    <property type="entry name" value="NTP_transferase"/>
    <property type="match status" value="1"/>
</dbReference>
<keyword evidence="13" id="KW-1185">Reference proteome</keyword>
<dbReference type="GO" id="GO:0016853">
    <property type="term" value="F:isomerase activity"/>
    <property type="evidence" value="ECO:0007669"/>
    <property type="project" value="UniProtKB-KW"/>
</dbReference>
<dbReference type="GO" id="GO:0004475">
    <property type="term" value="F:mannose-1-phosphate guanylyltransferase (GTP) activity"/>
    <property type="evidence" value="ECO:0007669"/>
    <property type="project" value="UniProtKB-EC"/>
</dbReference>
<dbReference type="InterPro" id="IPR014710">
    <property type="entry name" value="RmlC-like_jellyroll"/>
</dbReference>
<evidence type="ECO:0000313" key="13">
    <source>
        <dbReference type="Proteomes" id="UP000182932"/>
    </source>
</evidence>
<dbReference type="InterPro" id="IPR005835">
    <property type="entry name" value="NTP_transferase_dom"/>
</dbReference>
<comment type="similarity">
    <text evidence="1 8">Belongs to the mannose-6-phosphate isomerase type 2 family.</text>
</comment>
<proteinExistence type="inferred from homology"/>
<dbReference type="RefSeq" id="WP_074840400.1">
    <property type="nucleotide sequence ID" value="NZ_FNYY01000037.1"/>
</dbReference>
<evidence type="ECO:0000256" key="2">
    <source>
        <dbReference type="ARBA" id="ARBA00012387"/>
    </source>
</evidence>
<dbReference type="GO" id="GO:0000271">
    <property type="term" value="P:polysaccharide biosynthetic process"/>
    <property type="evidence" value="ECO:0007669"/>
    <property type="project" value="InterPro"/>
</dbReference>
<dbReference type="GO" id="GO:0005525">
    <property type="term" value="F:GTP binding"/>
    <property type="evidence" value="ECO:0007669"/>
    <property type="project" value="UniProtKB-KW"/>
</dbReference>
<dbReference type="SUPFAM" id="SSF51182">
    <property type="entry name" value="RmlC-like cupins"/>
    <property type="match status" value="1"/>
</dbReference>
<dbReference type="Pfam" id="PF01050">
    <property type="entry name" value="MannoseP_isomer"/>
    <property type="match status" value="1"/>
</dbReference>
<evidence type="ECO:0000256" key="8">
    <source>
        <dbReference type="RuleBase" id="RU004190"/>
    </source>
</evidence>
<dbReference type="Gene3D" id="2.60.120.10">
    <property type="entry name" value="Jelly Rolls"/>
    <property type="match status" value="1"/>
</dbReference>
<dbReference type="CDD" id="cd02509">
    <property type="entry name" value="GDP-M1P_Guanylyltransferase"/>
    <property type="match status" value="1"/>
</dbReference>
<dbReference type="AlphaFoldDB" id="A0A975WFG1"/>
<evidence type="ECO:0000256" key="7">
    <source>
        <dbReference type="ARBA" id="ARBA00047343"/>
    </source>
</evidence>
<keyword evidence="3" id="KW-0808">Transferase</keyword>
<keyword evidence="4 12" id="KW-0548">Nucleotidyltransferase</keyword>
<dbReference type="CDD" id="cd02213">
    <property type="entry name" value="cupin_PMI_typeII_C"/>
    <property type="match status" value="1"/>
</dbReference>
<dbReference type="EMBL" id="FNYY01000037">
    <property type="protein sequence ID" value="SEK11299.1"/>
    <property type="molecule type" value="Genomic_DNA"/>
</dbReference>
<evidence type="ECO:0000256" key="6">
    <source>
        <dbReference type="ARBA" id="ARBA00023134"/>
    </source>
</evidence>
<dbReference type="FunFam" id="2.60.120.10:FF:000032">
    <property type="entry name" value="Mannose-1-phosphate guanylyltransferase/mannose-6-phosphate isomerase"/>
    <property type="match status" value="1"/>
</dbReference>
<evidence type="ECO:0000256" key="1">
    <source>
        <dbReference type="ARBA" id="ARBA00006115"/>
    </source>
</evidence>
<keyword evidence="6" id="KW-0342">GTP-binding</keyword>
<reference evidence="12 13" key="1">
    <citation type="submission" date="2016-10" db="EMBL/GenBank/DDBJ databases">
        <authorList>
            <person name="Varghese N."/>
            <person name="Submissions S."/>
        </authorList>
    </citation>
    <scope>NUCLEOTIDE SEQUENCE [LARGE SCALE GENOMIC DNA]</scope>
    <source>
        <strain evidence="12 13">FF3</strain>
    </source>
</reference>
<evidence type="ECO:0000313" key="12">
    <source>
        <dbReference type="EMBL" id="SEK11299.1"/>
    </source>
</evidence>
<keyword evidence="5" id="KW-0547">Nucleotide-binding</keyword>
<sequence length="482" mass="51477">MTQTIHPLILCGGSGTRLWPLSRKSYPKQFTKLTGEESLFQASARRLAGDGYAAPTVITGSDFRFIVTEQLAAVEIAAAATLIEPEARNTAPAILAGALALEARSPGALMLVAASDHVIPDAAGFRAAVQAAAPAAEAGQLVTFGIAPQRAETGYGWLELSQAPGADFAPVPQPLKSFVEKPDAAKAEKLLADGMHLWNAGIFLFATTTLIEAFERHDPEMLAGVRAALADAEADLGFTRLAPEPWSKLAAISIDYAVMEKAQNLSVVPYGGAWSDLGGWDAVWRESGPDENGVVTSQGATALDCHNTLLRAEDESQQIVGIGLTDVIAIAMPDAVLVAHKDRAQEVKQAVAALKASGAVQAETLPRDYRPWGWYECLVMGGRFQVKRIHVNPGAALSLQSHHHRSEHWIVVQGTAKVTVDDEVKLVTENQSVYIPLGAVHRMENPGKLPMVLIEVQTGAYLGEDDIIRYEDVYARGQGAKG</sequence>
<evidence type="ECO:0000259" key="9">
    <source>
        <dbReference type="Pfam" id="PF00483"/>
    </source>
</evidence>
<dbReference type="NCBIfam" id="TIGR01479">
    <property type="entry name" value="GMP_PMI"/>
    <property type="match status" value="1"/>
</dbReference>
<evidence type="ECO:0000259" key="10">
    <source>
        <dbReference type="Pfam" id="PF01050"/>
    </source>
</evidence>
<dbReference type="SUPFAM" id="SSF53448">
    <property type="entry name" value="Nucleotide-diphospho-sugar transferases"/>
    <property type="match status" value="1"/>
</dbReference>
<dbReference type="InterPro" id="IPR001538">
    <property type="entry name" value="Man6P_isomerase-2_C"/>
</dbReference>
<dbReference type="PANTHER" id="PTHR46390:SF1">
    <property type="entry name" value="MANNOSE-1-PHOSPHATE GUANYLYLTRANSFERASE"/>
    <property type="match status" value="1"/>
</dbReference>
<protein>
    <recommendedName>
        <fullName evidence="2">mannose-1-phosphate guanylyltransferase</fullName>
        <ecNumber evidence="2">2.7.7.13</ecNumber>
    </recommendedName>
</protein>
<feature type="domain" description="MannoseP isomerase/GMP-like beta-helix" evidence="11">
    <location>
        <begin position="302"/>
        <end position="354"/>
    </location>
</feature>
<dbReference type="PANTHER" id="PTHR46390">
    <property type="entry name" value="MANNOSE-1-PHOSPHATE GUANYLYLTRANSFERASE"/>
    <property type="match status" value="1"/>
</dbReference>
<dbReference type="Proteomes" id="UP000182932">
    <property type="component" value="Unassembled WGS sequence"/>
</dbReference>
<evidence type="ECO:0000256" key="4">
    <source>
        <dbReference type="ARBA" id="ARBA00022695"/>
    </source>
</evidence>
<dbReference type="GO" id="GO:0009298">
    <property type="term" value="P:GDP-mannose biosynthetic process"/>
    <property type="evidence" value="ECO:0007669"/>
    <property type="project" value="TreeGrafter"/>
</dbReference>
<comment type="catalytic activity">
    <reaction evidence="7">
        <text>alpha-D-mannose 1-phosphate + GTP + H(+) = GDP-alpha-D-mannose + diphosphate</text>
        <dbReference type="Rhea" id="RHEA:15229"/>
        <dbReference type="ChEBI" id="CHEBI:15378"/>
        <dbReference type="ChEBI" id="CHEBI:33019"/>
        <dbReference type="ChEBI" id="CHEBI:37565"/>
        <dbReference type="ChEBI" id="CHEBI:57527"/>
        <dbReference type="ChEBI" id="CHEBI:58409"/>
        <dbReference type="EC" id="2.7.7.13"/>
    </reaction>
</comment>
<organism evidence="12 13">
    <name type="scientific">Marinovum algicola</name>
    <dbReference type="NCBI Taxonomy" id="42444"/>
    <lineage>
        <taxon>Bacteria</taxon>
        <taxon>Pseudomonadati</taxon>
        <taxon>Pseudomonadota</taxon>
        <taxon>Alphaproteobacteria</taxon>
        <taxon>Rhodobacterales</taxon>
        <taxon>Roseobacteraceae</taxon>
        <taxon>Marinovum</taxon>
    </lineage>
</organism>
<dbReference type="InterPro" id="IPR029044">
    <property type="entry name" value="Nucleotide-diphossugar_trans"/>
</dbReference>
<feature type="domain" description="Nucleotidyl transferase" evidence="9">
    <location>
        <begin position="7"/>
        <end position="287"/>
    </location>
</feature>